<evidence type="ECO:0000256" key="2">
    <source>
        <dbReference type="ARBA" id="ARBA00022448"/>
    </source>
</evidence>
<feature type="transmembrane region" description="Helical" evidence="6">
    <location>
        <begin position="135"/>
        <end position="156"/>
    </location>
</feature>
<evidence type="ECO:0000256" key="6">
    <source>
        <dbReference type="SAM" id="Phobius"/>
    </source>
</evidence>
<dbReference type="GeneID" id="106470407"/>
<name>A0ABM1BPZ1_LIMPO</name>
<dbReference type="RefSeq" id="XP_013786415.2">
    <property type="nucleotide sequence ID" value="XM_013930961.2"/>
</dbReference>
<keyword evidence="5 6" id="KW-0472">Membrane</keyword>
<keyword evidence="2" id="KW-0813">Transport</keyword>
<organism evidence="8 9">
    <name type="scientific">Limulus polyphemus</name>
    <name type="common">Atlantic horseshoe crab</name>
    <dbReference type="NCBI Taxonomy" id="6850"/>
    <lineage>
        <taxon>Eukaryota</taxon>
        <taxon>Metazoa</taxon>
        <taxon>Ecdysozoa</taxon>
        <taxon>Arthropoda</taxon>
        <taxon>Chelicerata</taxon>
        <taxon>Merostomata</taxon>
        <taxon>Xiphosura</taxon>
        <taxon>Limulidae</taxon>
        <taxon>Limulus</taxon>
    </lineage>
</organism>
<feature type="domain" description="ABC-2 type transporter transmembrane" evidence="7">
    <location>
        <begin position="139"/>
        <end position="327"/>
    </location>
</feature>
<proteinExistence type="predicted"/>
<feature type="transmembrane region" description="Helical" evidence="6">
    <location>
        <begin position="211"/>
        <end position="234"/>
    </location>
</feature>
<dbReference type="Proteomes" id="UP000694941">
    <property type="component" value="Unplaced"/>
</dbReference>
<evidence type="ECO:0000256" key="3">
    <source>
        <dbReference type="ARBA" id="ARBA00022692"/>
    </source>
</evidence>
<gene>
    <name evidence="9" type="primary">LOC106470407</name>
</gene>
<evidence type="ECO:0000313" key="9">
    <source>
        <dbReference type="RefSeq" id="XP_013786415.2"/>
    </source>
</evidence>
<reference evidence="9" key="1">
    <citation type="submission" date="2025-08" db="UniProtKB">
        <authorList>
            <consortium name="RefSeq"/>
        </authorList>
    </citation>
    <scope>IDENTIFICATION</scope>
    <source>
        <tissue evidence="9">Muscle</tissue>
    </source>
</reference>
<evidence type="ECO:0000259" key="7">
    <source>
        <dbReference type="Pfam" id="PF01061"/>
    </source>
</evidence>
<feature type="transmembrane region" description="Helical" evidence="6">
    <location>
        <begin position="246"/>
        <end position="270"/>
    </location>
</feature>
<keyword evidence="3 6" id="KW-0812">Transmembrane</keyword>
<keyword evidence="4 6" id="KW-1133">Transmembrane helix</keyword>
<dbReference type="PANTHER" id="PTHR48041:SF113">
    <property type="entry name" value="ATP-BINDING CASSETTE SUB-FAMILY G MEMBER 5"/>
    <property type="match status" value="1"/>
</dbReference>
<evidence type="ECO:0000256" key="1">
    <source>
        <dbReference type="ARBA" id="ARBA00004141"/>
    </source>
</evidence>
<sequence length="418" mass="48414">MECVEHNFLHYNIILLSGSTRMMLDYFRSIGFPCPELENPLMYYLCLATVDRRTRERFIESSNQIAALVDKFRTEGARYRKYGTAGPEPLDQNEAQYKLPLTAYGQPSGWQVFRNLMGRAFASLFNCNNSALERLSLRVMVMPLFFTLLFLFYFPMETTQQSFVTRNGLIFNCLMGVSLLSAAITAVTYAPHRTRYYQEAREGIYRGPMFIFSYILYSLPLSLMTVWAAATIIYAGTRLRQEWDRWAAFCAVLWTVYVFSEQQTISLMMFIRSSYRAFITSIYILILYITLASSTVRTMTALPDWLYYVSYGIIYRYAGAFLNENEFDGNGLLENTPSVNGSVKISCQGNNLSGHCFYLNGNHYLTTRYNYGKGTYNEDLQYWLNFGMCFVFVGGMWLVNTIVYLIPLPSFIKKKFRD</sequence>
<comment type="subcellular location">
    <subcellularLocation>
        <location evidence="1">Membrane</location>
        <topology evidence="1">Multi-pass membrane protein</topology>
    </subcellularLocation>
</comment>
<dbReference type="InterPro" id="IPR013525">
    <property type="entry name" value="ABC2_TM"/>
</dbReference>
<accession>A0ABM1BPZ1</accession>
<evidence type="ECO:0000313" key="8">
    <source>
        <dbReference type="Proteomes" id="UP000694941"/>
    </source>
</evidence>
<evidence type="ECO:0000256" key="4">
    <source>
        <dbReference type="ARBA" id="ARBA00022989"/>
    </source>
</evidence>
<feature type="transmembrane region" description="Helical" evidence="6">
    <location>
        <begin position="168"/>
        <end position="190"/>
    </location>
</feature>
<keyword evidence="8" id="KW-1185">Reference proteome</keyword>
<dbReference type="PANTHER" id="PTHR48041">
    <property type="entry name" value="ABC TRANSPORTER G FAMILY MEMBER 28"/>
    <property type="match status" value="1"/>
</dbReference>
<dbReference type="Pfam" id="PF01061">
    <property type="entry name" value="ABC2_membrane"/>
    <property type="match status" value="1"/>
</dbReference>
<feature type="transmembrane region" description="Helical" evidence="6">
    <location>
        <begin position="277"/>
        <end position="296"/>
    </location>
</feature>
<feature type="transmembrane region" description="Helical" evidence="6">
    <location>
        <begin position="382"/>
        <end position="406"/>
    </location>
</feature>
<dbReference type="InterPro" id="IPR050352">
    <property type="entry name" value="ABCG_transporters"/>
</dbReference>
<protein>
    <submittedName>
        <fullName evidence="9">ATP-binding cassette sub-family G member 5-like</fullName>
    </submittedName>
</protein>
<evidence type="ECO:0000256" key="5">
    <source>
        <dbReference type="ARBA" id="ARBA00023136"/>
    </source>
</evidence>